<evidence type="ECO:0000256" key="4">
    <source>
        <dbReference type="ARBA" id="ARBA00022679"/>
    </source>
</evidence>
<comment type="pathway">
    <text evidence="1">Cell wall biogenesis; cell wall polysaccharide biosynthesis.</text>
</comment>
<dbReference type="GO" id="GO:0016757">
    <property type="term" value="F:glycosyltransferase activity"/>
    <property type="evidence" value="ECO:0007669"/>
    <property type="project" value="UniProtKB-KW"/>
</dbReference>
<evidence type="ECO:0000256" key="2">
    <source>
        <dbReference type="ARBA" id="ARBA00006739"/>
    </source>
</evidence>
<reference evidence="7 8" key="1">
    <citation type="submission" date="2019-04" db="EMBL/GenBank/DDBJ databases">
        <title>Streptomyces piniterrae sp. nov., a heliquinomycin-producing actinomycete isolated from rhizosphere soil of Pinus yunnanensis.</title>
        <authorList>
            <person name="Zhuang X."/>
            <person name="Zhao J."/>
        </authorList>
    </citation>
    <scope>NUCLEOTIDE SEQUENCE [LARGE SCALE GENOMIC DNA]</scope>
    <source>
        <strain evidence="8">jys28</strain>
    </source>
</reference>
<evidence type="ECO:0000256" key="3">
    <source>
        <dbReference type="ARBA" id="ARBA00022676"/>
    </source>
</evidence>
<dbReference type="InterPro" id="IPR001173">
    <property type="entry name" value="Glyco_trans_2-like"/>
</dbReference>
<gene>
    <name evidence="7" type="ORF">FCH28_01880</name>
</gene>
<dbReference type="EMBL" id="SUMB01000001">
    <property type="protein sequence ID" value="TJZ58928.1"/>
    <property type="molecule type" value="Genomic_DNA"/>
</dbReference>
<comment type="similarity">
    <text evidence="2">Belongs to the glycosyltransferase 2 family.</text>
</comment>
<dbReference type="OrthoDB" id="153025at2"/>
<dbReference type="Pfam" id="PF00535">
    <property type="entry name" value="Glycos_transf_2"/>
    <property type="match status" value="1"/>
</dbReference>
<dbReference type="InterPro" id="IPR029044">
    <property type="entry name" value="Nucleotide-diphossugar_trans"/>
</dbReference>
<keyword evidence="8" id="KW-1185">Reference proteome</keyword>
<evidence type="ECO:0000256" key="5">
    <source>
        <dbReference type="SAM" id="MobiDB-lite"/>
    </source>
</evidence>
<organism evidence="7 8">
    <name type="scientific">Streptomyces piniterrae</name>
    <dbReference type="NCBI Taxonomy" id="2571125"/>
    <lineage>
        <taxon>Bacteria</taxon>
        <taxon>Bacillati</taxon>
        <taxon>Actinomycetota</taxon>
        <taxon>Actinomycetes</taxon>
        <taxon>Kitasatosporales</taxon>
        <taxon>Streptomycetaceae</taxon>
        <taxon>Streptomyces</taxon>
    </lineage>
</organism>
<dbReference type="Gene3D" id="3.90.550.10">
    <property type="entry name" value="Spore Coat Polysaccharide Biosynthesis Protein SpsA, Chain A"/>
    <property type="match status" value="1"/>
</dbReference>
<keyword evidence="4 7" id="KW-0808">Transferase</keyword>
<keyword evidence="3" id="KW-0328">Glycosyltransferase</keyword>
<dbReference type="Proteomes" id="UP000308697">
    <property type="component" value="Unassembled WGS sequence"/>
</dbReference>
<evidence type="ECO:0000313" key="8">
    <source>
        <dbReference type="Proteomes" id="UP000308697"/>
    </source>
</evidence>
<dbReference type="SUPFAM" id="SSF53448">
    <property type="entry name" value="Nucleotide-diphospho-sugar transferases"/>
    <property type="match status" value="1"/>
</dbReference>
<dbReference type="RefSeq" id="WP_136737880.1">
    <property type="nucleotide sequence ID" value="NZ_SUMB01000001.1"/>
</dbReference>
<evidence type="ECO:0000259" key="6">
    <source>
        <dbReference type="Pfam" id="PF00535"/>
    </source>
</evidence>
<dbReference type="AlphaFoldDB" id="A0A4V5MLY3"/>
<evidence type="ECO:0000313" key="7">
    <source>
        <dbReference type="EMBL" id="TJZ58928.1"/>
    </source>
</evidence>
<accession>A0A4V5MLY3</accession>
<name>A0A4V5MLY3_9ACTN</name>
<dbReference type="PANTHER" id="PTHR43179">
    <property type="entry name" value="RHAMNOSYLTRANSFERASE WBBL"/>
    <property type="match status" value="1"/>
</dbReference>
<dbReference type="PANTHER" id="PTHR43179:SF12">
    <property type="entry name" value="GALACTOFURANOSYLTRANSFERASE GLFT2"/>
    <property type="match status" value="1"/>
</dbReference>
<feature type="domain" description="Glycosyltransferase 2-like" evidence="6">
    <location>
        <begin position="120"/>
        <end position="224"/>
    </location>
</feature>
<proteinExistence type="inferred from homology"/>
<feature type="region of interest" description="Disordered" evidence="5">
    <location>
        <begin position="92"/>
        <end position="116"/>
    </location>
</feature>
<protein>
    <submittedName>
        <fullName evidence="7">Glycosyltransferase family 2 protein</fullName>
    </submittedName>
</protein>
<comment type="caution">
    <text evidence="7">The sequence shown here is derived from an EMBL/GenBank/DDBJ whole genome shotgun (WGS) entry which is preliminary data.</text>
</comment>
<evidence type="ECO:0000256" key="1">
    <source>
        <dbReference type="ARBA" id="ARBA00004776"/>
    </source>
</evidence>
<dbReference type="CDD" id="cd00761">
    <property type="entry name" value="Glyco_tranf_GTA_type"/>
    <property type="match status" value="1"/>
</dbReference>
<sequence>MNGLGRRTAAACPRLAARDSLYTPARVVELDLEVPGVLRSPGGAPADAPDGRVLALVRLHGHPLGLVSAHGALGDTAGLYRTLADAAHRQLNTSAAERDARPHPGRTVRAAEPGDPPAVSVIVATHNRPEPLRRCLNSLLRSGHPSFEIIVVDSAPSDDAAEKLVRERYTARVRYVRESLAGLARAHNRGLAVAHGRICAFTDDDALVDPGWIAALDRAFADRAADPDTDGERVDCVTGLILPADLKTAAQCAHEGHGGFSKGFTRRSWSVARPPTDPLFPFTAGQYGSGANMAFRTDVLRELGGFAPAVWTGTPSQGGDELLAFFRVLAAGSVIVYQPDAIVWHRHRPTPAAAPAPAFHRGGGLDAFPTAALRRLPTALRGPLRRAFGHLRSLYGYRRRAARA</sequence>